<proteinExistence type="predicted"/>
<keyword evidence="3" id="KW-1185">Reference proteome</keyword>
<dbReference type="InterPro" id="IPR038740">
    <property type="entry name" value="BioF2-like_GNAT_dom"/>
</dbReference>
<dbReference type="OrthoDB" id="6765957at2"/>
<feature type="domain" description="BioF2-like acetyltransferase" evidence="1">
    <location>
        <begin position="194"/>
        <end position="327"/>
    </location>
</feature>
<dbReference type="AlphaFoldDB" id="A0A089WER0"/>
<dbReference type="RefSeq" id="WP_038410566.1">
    <property type="nucleotide sequence ID" value="NZ_CP009455.1"/>
</dbReference>
<organism evidence="2 3">
    <name type="scientific">Pseudomonas cremoricolorata</name>
    <dbReference type="NCBI Taxonomy" id="157783"/>
    <lineage>
        <taxon>Bacteria</taxon>
        <taxon>Pseudomonadati</taxon>
        <taxon>Pseudomonadota</taxon>
        <taxon>Gammaproteobacteria</taxon>
        <taxon>Pseudomonadales</taxon>
        <taxon>Pseudomonadaceae</taxon>
        <taxon>Pseudomonas</taxon>
    </lineage>
</organism>
<dbReference type="Pfam" id="PF13480">
    <property type="entry name" value="Acetyltransf_6"/>
    <property type="match status" value="1"/>
</dbReference>
<evidence type="ECO:0000313" key="2">
    <source>
        <dbReference type="EMBL" id="AIR87755.1"/>
    </source>
</evidence>
<protein>
    <recommendedName>
        <fullName evidence="1">BioF2-like acetyltransferase domain-containing protein</fullName>
    </recommendedName>
</protein>
<evidence type="ECO:0000313" key="3">
    <source>
        <dbReference type="Proteomes" id="UP000029493"/>
    </source>
</evidence>
<accession>A0A089WER0</accession>
<dbReference type="eggNOG" id="COG3146">
    <property type="taxonomic scope" value="Bacteria"/>
</dbReference>
<dbReference type="STRING" id="157783.LK03_00220"/>
<gene>
    <name evidence="2" type="ORF">LK03_00220</name>
</gene>
<dbReference type="Proteomes" id="UP000029493">
    <property type="component" value="Chromosome"/>
</dbReference>
<dbReference type="InterPro" id="IPR016181">
    <property type="entry name" value="Acyl_CoA_acyltransferase"/>
</dbReference>
<dbReference type="KEGG" id="psw:LK03_00220"/>
<reference evidence="2 3" key="1">
    <citation type="submission" date="2014-09" db="EMBL/GenBank/DDBJ databases">
        <authorList>
            <person name="Chan K.-G."/>
        </authorList>
    </citation>
    <scope>NUCLEOTIDE SEQUENCE [LARGE SCALE GENOMIC DNA]</scope>
    <source>
        <strain evidence="2 3">ND07</strain>
    </source>
</reference>
<name>A0A089WER0_9PSED</name>
<dbReference type="Gene3D" id="3.40.630.30">
    <property type="match status" value="1"/>
</dbReference>
<evidence type="ECO:0000259" key="1">
    <source>
        <dbReference type="Pfam" id="PF13480"/>
    </source>
</evidence>
<dbReference type="SUPFAM" id="SSF55729">
    <property type="entry name" value="Acyl-CoA N-acyltransferases (Nat)"/>
    <property type="match status" value="1"/>
</dbReference>
<dbReference type="EMBL" id="CP009455">
    <property type="protein sequence ID" value="AIR87755.1"/>
    <property type="molecule type" value="Genomic_DNA"/>
</dbReference>
<sequence length="396" mass="44743">MRYSFQWSASLEAIAISDWQRCFDAGDALTSYALQQALERAGMVEQFHYLQVFADGALTGLVPCCVMEYPLADLAPKKVQRLVGSIQKVYRNFLRAKMFVVGSPIATCSDMLGIPVLKRGIAPAGLIGALATQIERKAASLGIAFTCLKELSPSLNQRLLDDFGNTYVVCRSPDTTYVCTAPVGELSYQQNMLSKYRNVLKKRQRDFANSGLVWRVEDDFGVYAAQMHRLYLNVLARSQTKFERLTEAFFREVNQRLGGSAYALMCFDGAHLVAFELFLKGEQLHPLYLGIDYDYREAGSLYFNCLYKIVEQAEQQGLAYIELGQTSYEPKFSIGAVSVPRYFYIKHRSALITRLLRLGKPWLFPDPVIPELRSVFKLKDQYLETLRATGVLDHAD</sequence>